<organism evidence="4 5">
    <name type="scientific">Nothobranchius furzeri</name>
    <name type="common">Turquoise killifish</name>
    <dbReference type="NCBI Taxonomy" id="105023"/>
    <lineage>
        <taxon>Eukaryota</taxon>
        <taxon>Metazoa</taxon>
        <taxon>Chordata</taxon>
        <taxon>Craniata</taxon>
        <taxon>Vertebrata</taxon>
        <taxon>Euteleostomi</taxon>
        <taxon>Actinopterygii</taxon>
        <taxon>Neopterygii</taxon>
        <taxon>Teleostei</taxon>
        <taxon>Neoteleostei</taxon>
        <taxon>Acanthomorphata</taxon>
        <taxon>Ovalentaria</taxon>
        <taxon>Atherinomorphae</taxon>
        <taxon>Cyprinodontiformes</taxon>
        <taxon>Nothobranchiidae</taxon>
        <taxon>Nothobranchius</taxon>
    </lineage>
</organism>
<dbReference type="GO" id="GO:0030246">
    <property type="term" value="F:carbohydrate binding"/>
    <property type="evidence" value="ECO:0007669"/>
    <property type="project" value="UniProtKB-KW"/>
</dbReference>
<dbReference type="Pfam" id="PF02140">
    <property type="entry name" value="SUEL_Lectin"/>
    <property type="match status" value="1"/>
</dbReference>
<dbReference type="Ensembl" id="ENSNFUT00015031430.1">
    <property type="protein sequence ID" value="ENSNFUP00015030075.1"/>
    <property type="gene ID" value="ENSNFUG00015014665.1"/>
</dbReference>
<dbReference type="PANTHER" id="PTHR46780">
    <property type="entry name" value="PROTEIN EVA-1"/>
    <property type="match status" value="1"/>
</dbReference>
<dbReference type="InterPro" id="IPR043159">
    <property type="entry name" value="Lectin_gal-bd_sf"/>
</dbReference>
<evidence type="ECO:0000313" key="4">
    <source>
        <dbReference type="Ensembl" id="ENSNFUP00015030075.1"/>
    </source>
</evidence>
<dbReference type="AlphaFoldDB" id="A0A8C6MB06"/>
<name>A0A8C6MB06_NOTFU</name>
<dbReference type="Proteomes" id="UP000694548">
    <property type="component" value="Unassembled WGS sequence"/>
</dbReference>
<proteinExistence type="predicted"/>
<dbReference type="PROSITE" id="PS50228">
    <property type="entry name" value="SUEL_LECTIN"/>
    <property type="match status" value="1"/>
</dbReference>
<evidence type="ECO:0000256" key="1">
    <source>
        <dbReference type="ARBA" id="ARBA00022734"/>
    </source>
</evidence>
<dbReference type="GeneTree" id="ENSGT00940000154285"/>
<sequence length="134" mass="14861">MLVWISFLNTKITHFTQMVSGLLFLLLLGNMFSEVWSINHLIICENSVVQLKCGRGKKIHVRSADYGRHDSTTCSAGRPPSQLQNVSCSTLSSVVAHNCNRHRSCSITASNSVFGDPCPGTYKYLDVAYSCRCE</sequence>
<protein>
    <recommendedName>
        <fullName evidence="3">SUEL-type lectin domain-containing protein</fullName>
    </recommendedName>
</protein>
<keyword evidence="5" id="KW-1185">Reference proteome</keyword>
<keyword evidence="2" id="KW-0677">Repeat</keyword>
<evidence type="ECO:0000256" key="2">
    <source>
        <dbReference type="ARBA" id="ARBA00022737"/>
    </source>
</evidence>
<feature type="domain" description="SUEL-type lectin" evidence="3">
    <location>
        <begin position="43"/>
        <end position="132"/>
    </location>
</feature>
<dbReference type="Gene3D" id="2.60.120.740">
    <property type="match status" value="1"/>
</dbReference>
<reference evidence="4" key="2">
    <citation type="submission" date="2025-09" db="UniProtKB">
        <authorList>
            <consortium name="Ensembl"/>
        </authorList>
    </citation>
    <scope>IDENTIFICATION</scope>
</reference>
<dbReference type="InterPro" id="IPR000922">
    <property type="entry name" value="Lectin_gal-bd_dom"/>
</dbReference>
<keyword evidence="1" id="KW-0430">Lectin</keyword>
<accession>A0A8C6MB06</accession>
<dbReference type="FunFam" id="2.60.120.740:FF:000001">
    <property type="entry name" value="Adhesion G protein-coupled receptor L2"/>
    <property type="match status" value="1"/>
</dbReference>
<reference evidence="4" key="1">
    <citation type="submission" date="2025-08" db="UniProtKB">
        <authorList>
            <consortium name="Ensembl"/>
        </authorList>
    </citation>
    <scope>IDENTIFICATION</scope>
</reference>
<evidence type="ECO:0000259" key="3">
    <source>
        <dbReference type="PROSITE" id="PS50228"/>
    </source>
</evidence>
<evidence type="ECO:0000313" key="5">
    <source>
        <dbReference type="Proteomes" id="UP000694548"/>
    </source>
</evidence>